<evidence type="ECO:0000313" key="1">
    <source>
        <dbReference type="EMBL" id="KTD33565.1"/>
    </source>
</evidence>
<dbReference type="OrthoDB" id="9953342at2"/>
<proteinExistence type="predicted"/>
<keyword evidence="2" id="KW-1185">Reference proteome</keyword>
<gene>
    <name evidence="1" type="ORF">Lnau_2316</name>
</gene>
<dbReference type="RefSeq" id="WP_058505321.1">
    <property type="nucleotide sequence ID" value="NZ_CAAAIF010000005.1"/>
</dbReference>
<dbReference type="Proteomes" id="UP000054725">
    <property type="component" value="Unassembled WGS sequence"/>
</dbReference>
<comment type="caution">
    <text evidence="1">The sequence shown here is derived from an EMBL/GenBank/DDBJ whole genome shotgun (WGS) entry which is preliminary data.</text>
</comment>
<dbReference type="EMBL" id="LNYO01000023">
    <property type="protein sequence ID" value="KTD33565.1"/>
    <property type="molecule type" value="Genomic_DNA"/>
</dbReference>
<protein>
    <submittedName>
        <fullName evidence="1">Uncharacterized protein</fullName>
    </submittedName>
</protein>
<organism evidence="1 2">
    <name type="scientific">Legionella nautarum</name>
    <dbReference type="NCBI Taxonomy" id="45070"/>
    <lineage>
        <taxon>Bacteria</taxon>
        <taxon>Pseudomonadati</taxon>
        <taxon>Pseudomonadota</taxon>
        <taxon>Gammaproteobacteria</taxon>
        <taxon>Legionellales</taxon>
        <taxon>Legionellaceae</taxon>
        <taxon>Legionella</taxon>
    </lineage>
</organism>
<reference evidence="1 2" key="1">
    <citation type="submission" date="2015-11" db="EMBL/GenBank/DDBJ databases">
        <title>Genomic analysis of 38 Legionella species identifies large and diverse effector repertoires.</title>
        <authorList>
            <person name="Burstein D."/>
            <person name="Amaro F."/>
            <person name="Zusman T."/>
            <person name="Lifshitz Z."/>
            <person name="Cohen O."/>
            <person name="Gilbert J.A."/>
            <person name="Pupko T."/>
            <person name="Shuman H.A."/>
            <person name="Segal G."/>
        </authorList>
    </citation>
    <scope>NUCLEOTIDE SEQUENCE [LARGE SCALE GENOMIC DNA]</scope>
    <source>
        <strain evidence="1 2">ATCC 49506</strain>
    </source>
</reference>
<sequence length="93" mass="10702">MNIDIIDKNNCLNNKFEAELIELIHFIRTPLASIKLGSGILKEFFPIFARAYQSSNHQDLTISNDKMDKLYSILDNILVEANRISDYITKLTL</sequence>
<name>A0A0W0WMK8_9GAMM</name>
<evidence type="ECO:0000313" key="2">
    <source>
        <dbReference type="Proteomes" id="UP000054725"/>
    </source>
</evidence>
<dbReference type="AlphaFoldDB" id="A0A0W0WMK8"/>
<dbReference type="STRING" id="45070.Lnau_2316"/>
<accession>A0A0W0WMK8</accession>
<dbReference type="PATRIC" id="fig|45070.6.peg.2443"/>